<accession>X6P486</accession>
<gene>
    <name evidence="2" type="ORF">RFI_04071</name>
</gene>
<proteinExistence type="predicted"/>
<evidence type="ECO:0000256" key="1">
    <source>
        <dbReference type="SAM" id="MobiDB-lite"/>
    </source>
</evidence>
<evidence type="ECO:0000313" key="3">
    <source>
        <dbReference type="Proteomes" id="UP000023152"/>
    </source>
</evidence>
<dbReference type="AlphaFoldDB" id="X6P486"/>
<keyword evidence="3" id="KW-1185">Reference proteome</keyword>
<feature type="region of interest" description="Disordered" evidence="1">
    <location>
        <begin position="103"/>
        <end position="131"/>
    </location>
</feature>
<reference evidence="2 3" key="1">
    <citation type="journal article" date="2013" name="Curr. Biol.">
        <title>The Genome of the Foraminiferan Reticulomyxa filosa.</title>
        <authorList>
            <person name="Glockner G."/>
            <person name="Hulsmann N."/>
            <person name="Schleicher M."/>
            <person name="Noegel A.A."/>
            <person name="Eichinger L."/>
            <person name="Gallinger C."/>
            <person name="Pawlowski J."/>
            <person name="Sierra R."/>
            <person name="Euteneuer U."/>
            <person name="Pillet L."/>
            <person name="Moustafa A."/>
            <person name="Platzer M."/>
            <person name="Groth M."/>
            <person name="Szafranski K."/>
            <person name="Schliwa M."/>
        </authorList>
    </citation>
    <scope>NUCLEOTIDE SEQUENCE [LARGE SCALE GENOMIC DNA]</scope>
</reference>
<dbReference type="EMBL" id="ASPP01003732">
    <property type="protein sequence ID" value="ETO33036.1"/>
    <property type="molecule type" value="Genomic_DNA"/>
</dbReference>
<feature type="compositionally biased region" description="Polar residues" evidence="1">
    <location>
        <begin position="122"/>
        <end position="131"/>
    </location>
</feature>
<name>X6P486_RETFI</name>
<feature type="compositionally biased region" description="Low complexity" evidence="1">
    <location>
        <begin position="42"/>
        <end position="70"/>
    </location>
</feature>
<feature type="non-terminal residue" evidence="2">
    <location>
        <position position="1"/>
    </location>
</feature>
<organism evidence="2 3">
    <name type="scientific">Reticulomyxa filosa</name>
    <dbReference type="NCBI Taxonomy" id="46433"/>
    <lineage>
        <taxon>Eukaryota</taxon>
        <taxon>Sar</taxon>
        <taxon>Rhizaria</taxon>
        <taxon>Retaria</taxon>
        <taxon>Foraminifera</taxon>
        <taxon>Monothalamids</taxon>
        <taxon>Reticulomyxidae</taxon>
        <taxon>Reticulomyxa</taxon>
    </lineage>
</organism>
<evidence type="ECO:0000313" key="2">
    <source>
        <dbReference type="EMBL" id="ETO33036.1"/>
    </source>
</evidence>
<feature type="region of interest" description="Disordered" evidence="1">
    <location>
        <begin position="1"/>
        <end position="70"/>
    </location>
</feature>
<sequence length="167" mass="18669">REEQENKKSNKLQSMISVPEVQEKDEDEGGLGDRKQNVTLQSNTDTNANINTNTNINESENVNVNENDNDNDNVNVNVNANINNNETEGNNASLSIGDYAARHKQRGGTEFQKDFETPPPATHSSSSLLNKNKMTETTKSVTHDKATLADEKLHLTFLIKKKKKKKM</sequence>
<dbReference type="Proteomes" id="UP000023152">
    <property type="component" value="Unassembled WGS sequence"/>
</dbReference>
<protein>
    <submittedName>
        <fullName evidence="2">Uncharacterized protein</fullName>
    </submittedName>
</protein>
<comment type="caution">
    <text evidence="2">The sequence shown here is derived from an EMBL/GenBank/DDBJ whole genome shotgun (WGS) entry which is preliminary data.</text>
</comment>